<sequence length="48" mass="5329">MLAEFGKNKNVSCIEFLLEVSEFCKDSGKITSRAVKFGPNSDEVMVDD</sequence>
<organism evidence="1 2">
    <name type="scientific">Dentiscutata erythropus</name>
    <dbReference type="NCBI Taxonomy" id="1348616"/>
    <lineage>
        <taxon>Eukaryota</taxon>
        <taxon>Fungi</taxon>
        <taxon>Fungi incertae sedis</taxon>
        <taxon>Mucoromycota</taxon>
        <taxon>Glomeromycotina</taxon>
        <taxon>Glomeromycetes</taxon>
        <taxon>Diversisporales</taxon>
        <taxon>Gigasporaceae</taxon>
        <taxon>Dentiscutata</taxon>
    </lineage>
</organism>
<proteinExistence type="predicted"/>
<comment type="caution">
    <text evidence="1">The sequence shown here is derived from an EMBL/GenBank/DDBJ whole genome shotgun (WGS) entry which is preliminary data.</text>
</comment>
<name>A0A9N9HDV5_9GLOM</name>
<evidence type="ECO:0000313" key="2">
    <source>
        <dbReference type="Proteomes" id="UP000789405"/>
    </source>
</evidence>
<dbReference type="AlphaFoldDB" id="A0A9N9HDV5"/>
<evidence type="ECO:0000313" key="1">
    <source>
        <dbReference type="EMBL" id="CAG8672751.1"/>
    </source>
</evidence>
<keyword evidence="2" id="KW-1185">Reference proteome</keyword>
<protein>
    <submittedName>
        <fullName evidence="1">23307_t:CDS:1</fullName>
    </submittedName>
</protein>
<gene>
    <name evidence="1" type="ORF">DERYTH_LOCUS11340</name>
</gene>
<accession>A0A9N9HDV5</accession>
<dbReference type="Proteomes" id="UP000789405">
    <property type="component" value="Unassembled WGS sequence"/>
</dbReference>
<reference evidence="1" key="1">
    <citation type="submission" date="2021-06" db="EMBL/GenBank/DDBJ databases">
        <authorList>
            <person name="Kallberg Y."/>
            <person name="Tangrot J."/>
            <person name="Rosling A."/>
        </authorList>
    </citation>
    <scope>NUCLEOTIDE SEQUENCE</scope>
    <source>
        <strain evidence="1">MA453B</strain>
    </source>
</reference>
<dbReference type="EMBL" id="CAJVPY010006965">
    <property type="protein sequence ID" value="CAG8672751.1"/>
    <property type="molecule type" value="Genomic_DNA"/>
</dbReference>